<name>A0AAW6VQ92_9BACT</name>
<dbReference type="Proteomes" id="UP001237843">
    <property type="component" value="Unassembled WGS sequence"/>
</dbReference>
<protein>
    <submittedName>
        <fullName evidence="1">Uncharacterized protein</fullName>
    </submittedName>
</protein>
<gene>
    <name evidence="1" type="ORF">PT520_09585</name>
</gene>
<comment type="caution">
    <text evidence="1">The sequence shown here is derived from an EMBL/GenBank/DDBJ whole genome shotgun (WGS) entry which is preliminary data.</text>
</comment>
<dbReference type="RefSeq" id="WP_284074933.1">
    <property type="nucleotide sequence ID" value="NZ_JAQTJH010000012.1"/>
</dbReference>
<accession>A0AAW6VQ92</accession>
<reference evidence="1" key="2">
    <citation type="submission" date="2023-02" db="EMBL/GenBank/DDBJ databases">
        <authorList>
            <person name="Concha-Toloza M."/>
            <person name="Lopez-Cantillo M."/>
            <person name="Molina-Mora J."/>
            <person name="Collado L."/>
        </authorList>
    </citation>
    <scope>NUCLEOTIDE SEQUENCE</scope>
    <source>
        <strain evidence="1">FR1p273A</strain>
    </source>
</reference>
<dbReference type="AlphaFoldDB" id="A0AAW6VQ92"/>
<reference evidence="1" key="1">
    <citation type="journal article" date="2023" name="Antibiotics">
        <title>Genomic Characterization of Antibiotic-Resistant Campylobacterales Isolated from Chilean Poultry Meat.</title>
        <authorList>
            <person name="Concha-Toloza M."/>
            <person name="Lopez-Cantillo M."/>
            <person name="Molina-Mora J.A."/>
            <person name="Collado L."/>
        </authorList>
    </citation>
    <scope>NUCLEOTIDE SEQUENCE</scope>
    <source>
        <strain evidence="1">FR1p273A</strain>
    </source>
</reference>
<evidence type="ECO:0000313" key="2">
    <source>
        <dbReference type="Proteomes" id="UP001237843"/>
    </source>
</evidence>
<evidence type="ECO:0000313" key="1">
    <source>
        <dbReference type="EMBL" id="MDK2062767.1"/>
    </source>
</evidence>
<dbReference type="EMBL" id="JAQTJH010000012">
    <property type="protein sequence ID" value="MDK2062767.1"/>
    <property type="molecule type" value="Genomic_DNA"/>
</dbReference>
<sequence>MKHIWRDKVEMQFRGYVSIDELARHAGYHPTRYTKGAFENKFVKIDNRNYIPKIFLTSKRDLDAVKKCTNMDDLMTLPYCAKFLLGVSEVYLRNKIRFQRETGQKIYDVKKIQGNYFFVIPEELQKKITKYTSYTITDFSRFNDFKDVRDSFILGDNLIVFM</sequence>
<organism evidence="1 2">
    <name type="scientific">Aliarcobacter butzleri</name>
    <dbReference type="NCBI Taxonomy" id="28197"/>
    <lineage>
        <taxon>Bacteria</taxon>
        <taxon>Pseudomonadati</taxon>
        <taxon>Campylobacterota</taxon>
        <taxon>Epsilonproteobacteria</taxon>
        <taxon>Campylobacterales</taxon>
        <taxon>Arcobacteraceae</taxon>
        <taxon>Aliarcobacter</taxon>
    </lineage>
</organism>
<proteinExistence type="predicted"/>